<dbReference type="InterPro" id="IPR015943">
    <property type="entry name" value="WD40/YVTN_repeat-like_dom_sf"/>
</dbReference>
<dbReference type="AlphaFoldDB" id="A0A2T2P3A9"/>
<keyword evidence="10" id="KW-0325">Glycoprotein</keyword>
<keyword evidence="6 12" id="KW-0732">Signal</keyword>
<proteinExistence type="inferred from homology"/>
<evidence type="ECO:0000256" key="12">
    <source>
        <dbReference type="SAM" id="SignalP"/>
    </source>
</evidence>
<dbReference type="PANTHER" id="PTHR21573">
    <property type="entry name" value="ER MEMBRANE PROTEIN COMPLEX SUBUNIT 1"/>
    <property type="match status" value="1"/>
</dbReference>
<evidence type="ECO:0000256" key="11">
    <source>
        <dbReference type="SAM" id="Phobius"/>
    </source>
</evidence>
<dbReference type="GO" id="GO:0034975">
    <property type="term" value="P:protein folding in endoplasmic reticulum"/>
    <property type="evidence" value="ECO:0007669"/>
    <property type="project" value="TreeGrafter"/>
</dbReference>
<evidence type="ECO:0000256" key="6">
    <source>
        <dbReference type="ARBA" id="ARBA00022729"/>
    </source>
</evidence>
<comment type="subcellular location">
    <subcellularLocation>
        <location evidence="1">Endoplasmic reticulum membrane</location>
        <topology evidence="1">Single-pass type I membrane protein</topology>
    </subcellularLocation>
</comment>
<feature type="signal peptide" evidence="12">
    <location>
        <begin position="1"/>
        <end position="18"/>
    </location>
</feature>
<evidence type="ECO:0000256" key="1">
    <source>
        <dbReference type="ARBA" id="ARBA00004115"/>
    </source>
</evidence>
<dbReference type="GO" id="GO:0072546">
    <property type="term" value="C:EMC complex"/>
    <property type="evidence" value="ECO:0007669"/>
    <property type="project" value="InterPro"/>
</dbReference>
<evidence type="ECO:0000256" key="8">
    <source>
        <dbReference type="ARBA" id="ARBA00022989"/>
    </source>
</evidence>
<dbReference type="SMART" id="SM00564">
    <property type="entry name" value="PQQ"/>
    <property type="match status" value="4"/>
</dbReference>
<dbReference type="STRING" id="1448308.A0A2T2P3A9"/>
<dbReference type="InterPro" id="IPR011678">
    <property type="entry name" value="EMC1_C"/>
</dbReference>
<evidence type="ECO:0000256" key="3">
    <source>
        <dbReference type="ARBA" id="ARBA00011276"/>
    </source>
</evidence>
<dbReference type="InterPro" id="IPR011047">
    <property type="entry name" value="Quinoprotein_ADH-like_sf"/>
</dbReference>
<feature type="domain" description="EMC1 first beta-propeller" evidence="14">
    <location>
        <begin position="18"/>
        <end position="424"/>
    </location>
</feature>
<evidence type="ECO:0000256" key="9">
    <source>
        <dbReference type="ARBA" id="ARBA00023136"/>
    </source>
</evidence>
<evidence type="ECO:0000256" key="5">
    <source>
        <dbReference type="ARBA" id="ARBA00022692"/>
    </source>
</evidence>
<dbReference type="InterPro" id="IPR058545">
    <property type="entry name" value="Beta-prop_EMC1_1st"/>
</dbReference>
<dbReference type="OrthoDB" id="28092at2759"/>
<protein>
    <recommendedName>
        <fullName evidence="4">ER membrane protein complex subunit 1</fullName>
    </recommendedName>
</protein>
<feature type="transmembrane region" description="Helical" evidence="11">
    <location>
        <begin position="905"/>
        <end position="923"/>
    </location>
</feature>
<keyword evidence="16" id="KW-1185">Reference proteome</keyword>
<dbReference type="Pfam" id="PF07774">
    <property type="entry name" value="EMC1_C"/>
    <property type="match status" value="1"/>
</dbReference>
<dbReference type="InterPro" id="IPR026895">
    <property type="entry name" value="EMC1"/>
</dbReference>
<keyword evidence="9 11" id="KW-0472">Membrane</keyword>
<evidence type="ECO:0000256" key="2">
    <source>
        <dbReference type="ARBA" id="ARBA00007904"/>
    </source>
</evidence>
<dbReference type="Proteomes" id="UP000240883">
    <property type="component" value="Unassembled WGS sequence"/>
</dbReference>
<evidence type="ECO:0000256" key="7">
    <source>
        <dbReference type="ARBA" id="ARBA00022824"/>
    </source>
</evidence>
<feature type="domain" description="ER membrane protein complex subunit 1 C-terminal" evidence="13">
    <location>
        <begin position="708"/>
        <end position="932"/>
    </location>
</feature>
<gene>
    <name evidence="15" type="ORF">BS50DRAFT_485508</name>
</gene>
<evidence type="ECO:0000313" key="15">
    <source>
        <dbReference type="EMBL" id="PSN72164.1"/>
    </source>
</evidence>
<comment type="subunit">
    <text evidence="3">Component of the ER membrane protein complex (EMC).</text>
</comment>
<name>A0A2T2P3A9_CORCC</name>
<feature type="chain" id="PRO_5015772683" description="ER membrane protein complex subunit 1" evidence="12">
    <location>
        <begin position="19"/>
        <end position="935"/>
    </location>
</feature>
<dbReference type="EMBL" id="KZ678130">
    <property type="protein sequence ID" value="PSN72164.1"/>
    <property type="molecule type" value="Genomic_DNA"/>
</dbReference>
<dbReference type="InterPro" id="IPR018391">
    <property type="entry name" value="PQQ_b-propeller_rpt"/>
</dbReference>
<dbReference type="PANTHER" id="PTHR21573:SF0">
    <property type="entry name" value="ER MEMBRANE PROTEIN COMPLEX SUBUNIT 1"/>
    <property type="match status" value="1"/>
</dbReference>
<evidence type="ECO:0000259" key="14">
    <source>
        <dbReference type="Pfam" id="PF25293"/>
    </source>
</evidence>
<evidence type="ECO:0000256" key="10">
    <source>
        <dbReference type="ARBA" id="ARBA00023180"/>
    </source>
</evidence>
<dbReference type="Pfam" id="PF25293">
    <property type="entry name" value="Beta-prop_EMC1_N"/>
    <property type="match status" value="1"/>
</dbReference>
<evidence type="ECO:0000256" key="4">
    <source>
        <dbReference type="ARBA" id="ARBA00020824"/>
    </source>
</evidence>
<comment type="similarity">
    <text evidence="2">Belongs to the EMC1 family.</text>
</comment>
<reference evidence="15 16" key="1">
    <citation type="journal article" date="2018" name="Front. Microbiol.">
        <title>Genome-Wide Analysis of Corynespora cassiicola Leaf Fall Disease Putative Effectors.</title>
        <authorList>
            <person name="Lopez D."/>
            <person name="Ribeiro S."/>
            <person name="Label P."/>
            <person name="Fumanal B."/>
            <person name="Venisse J.S."/>
            <person name="Kohler A."/>
            <person name="de Oliveira R.R."/>
            <person name="Labutti K."/>
            <person name="Lipzen A."/>
            <person name="Lail K."/>
            <person name="Bauer D."/>
            <person name="Ohm R.A."/>
            <person name="Barry K.W."/>
            <person name="Spatafora J."/>
            <person name="Grigoriev I.V."/>
            <person name="Martin F.M."/>
            <person name="Pujade-Renaud V."/>
        </authorList>
    </citation>
    <scope>NUCLEOTIDE SEQUENCE [LARGE SCALE GENOMIC DNA]</scope>
    <source>
        <strain evidence="15 16">Philippines</strain>
    </source>
</reference>
<keyword evidence="8 11" id="KW-1133">Transmembrane helix</keyword>
<keyword evidence="7" id="KW-0256">Endoplasmic reticulum</keyword>
<accession>A0A2T2P3A9</accession>
<evidence type="ECO:0000313" key="16">
    <source>
        <dbReference type="Proteomes" id="UP000240883"/>
    </source>
</evidence>
<keyword evidence="5 11" id="KW-0812">Transmembrane</keyword>
<dbReference type="SUPFAM" id="SSF50998">
    <property type="entry name" value="Quinoprotein alcohol dehydrogenase-like"/>
    <property type="match status" value="2"/>
</dbReference>
<organism evidence="15 16">
    <name type="scientific">Corynespora cassiicola Philippines</name>
    <dbReference type="NCBI Taxonomy" id="1448308"/>
    <lineage>
        <taxon>Eukaryota</taxon>
        <taxon>Fungi</taxon>
        <taxon>Dikarya</taxon>
        <taxon>Ascomycota</taxon>
        <taxon>Pezizomycotina</taxon>
        <taxon>Dothideomycetes</taxon>
        <taxon>Pleosporomycetidae</taxon>
        <taxon>Pleosporales</taxon>
        <taxon>Corynesporascaceae</taxon>
        <taxon>Corynespora</taxon>
    </lineage>
</organism>
<evidence type="ECO:0000259" key="13">
    <source>
        <dbReference type="Pfam" id="PF07774"/>
    </source>
</evidence>
<dbReference type="Gene3D" id="2.130.10.10">
    <property type="entry name" value="YVTN repeat-like/Quinoprotein amine dehydrogenase"/>
    <property type="match status" value="1"/>
</dbReference>
<sequence>MRLNAALALAACLAPAAAIFEDDAYHIDFHYALLGLPRHDATFFQKPYAASKASLLYAASHNNTIGAVNPRDGSLVWRHALPAAPGAPSLLRAGDDQDTVVSAVGDRITAWSASDGRIVWETRVDGATAEDLEILEQEDGITGSDAKDAIVLLAGASQGVKRLDGKTGMAKWTFEDLSGDEPFQVSTSPTTIYYISLHTPMLGGSKLRVTSLSPITGKKIDQYTLNSDSEIQSREDILFAGANTAAPLLAWTDKANKVLKVNIIGTKGIATFHTPSNDAVEKIVLHAPNRVNSLVHFLVEYQTAVGHSAEVYHVDLKKSTVSKAYSLPELTGKGTFATSTSDANVYFTRVTAEEVLVVSSASHGVLGRWNVKGSPALAGAAPIQAVSEVVVKSGSASAVRAAVLFSNGQWALVRNSEIAWARPEFLARTVSAVWAELPEEEALAHELEVEGHQNVVAAYIHRVKRHIRDLEHFPTWLQNIPNRVLGNVVGKSDDATIDEIQHDTFGFHKLVVVATETGQLAALDVGSKGKVVWSIDLSQVAPEATLQDLSLRSFRGYVEVKGAALSGPLFVNTTTGGLISPEHVKTHAPVVSGAKIITFDLVDGQLKGFLEGQSTPEPLWTFVPPNGEGIVSYTARPLKDPVASIGKVLGDRRVLYKYLNPNLVLVTAVLESSRTASIYLLDSASGVLLHSTTHSNVDVSRPIPSTISENWFSYSFTLAATSSLSRGYQLVVADLYESPLPDDRGPLGASTNASTVLPSKVNGDAAKPYVLSQSYHIPEEISHMTVTQTRQGITSRELVVTLPASNSIVGIPRQVIDPRRPIGRDPNKDEQAEGLTKYAPMVIFDPKWHLNHKYEVVGVKEVITSQSGLESTSLVFAYGLDIFGTRVAPSFAFDVLGKGFNKVQMLLTVVALFVGVLFVAPLVRRKQINSLWTIP</sequence>